<evidence type="ECO:0000256" key="3">
    <source>
        <dbReference type="ARBA" id="ARBA00004931"/>
    </source>
</evidence>
<evidence type="ECO:0000256" key="1">
    <source>
        <dbReference type="ARBA" id="ARBA00001933"/>
    </source>
</evidence>
<evidence type="ECO:0000256" key="6">
    <source>
        <dbReference type="ARBA" id="ARBA00013053"/>
    </source>
</evidence>
<dbReference type="Pfam" id="PF01063">
    <property type="entry name" value="Aminotran_4"/>
    <property type="match status" value="1"/>
</dbReference>
<evidence type="ECO:0000256" key="12">
    <source>
        <dbReference type="RuleBase" id="RU004516"/>
    </source>
</evidence>
<dbReference type="SUPFAM" id="SSF56752">
    <property type="entry name" value="D-aminoacid aminotransferase-like PLP-dependent enzymes"/>
    <property type="match status" value="1"/>
</dbReference>
<dbReference type="InterPro" id="IPR018300">
    <property type="entry name" value="Aminotrans_IV_CS"/>
</dbReference>
<comment type="caution">
    <text evidence="13">The sequence shown here is derived from an EMBL/GenBank/DDBJ whole genome shotgun (WGS) entry which is preliminary data.</text>
</comment>
<dbReference type="Proteomes" id="UP000309215">
    <property type="component" value="Unassembled WGS sequence"/>
</dbReference>
<keyword evidence="13" id="KW-0808">Transferase</keyword>
<comment type="pathway">
    <text evidence="4">Amino-acid biosynthesis; L-leucine biosynthesis; L-leucine from 3-methyl-2-oxobutanoate: step 4/4.</text>
</comment>
<name>A0A4U1IY01_9BACT</name>
<dbReference type="EMBL" id="SSMQ01000057">
    <property type="protein sequence ID" value="TKC99412.1"/>
    <property type="molecule type" value="Genomic_DNA"/>
</dbReference>
<dbReference type="Gene3D" id="3.30.470.10">
    <property type="match status" value="1"/>
</dbReference>
<dbReference type="InterPro" id="IPR050571">
    <property type="entry name" value="Class-IV_PLP-Dep_Aminotrnsfr"/>
</dbReference>
<evidence type="ECO:0000256" key="7">
    <source>
        <dbReference type="ARBA" id="ARBA00022898"/>
    </source>
</evidence>
<dbReference type="PROSITE" id="PS00770">
    <property type="entry name" value="AA_TRANSFER_CLASS_4"/>
    <property type="match status" value="1"/>
</dbReference>
<evidence type="ECO:0000256" key="9">
    <source>
        <dbReference type="ARBA" id="ARBA00048798"/>
    </source>
</evidence>
<sequence>MRRIACIDGRLHAPEDAKVSVYDRGFLYGDSVFETIRTYGGRPFALDEHVRRLERSAAQVAIPMPIDPPAFAAEIERALAAAANPESYVRATLTRGSGPPGLDPRLATHPLRVILVEPLKLLPAAMYRDGVSVITHRTERACDAAHGAKVGNYLASVLAIRKACDVGAHEALILNTAGQIVEGTTSNVFVVQGRTLITPPEEAGILAGITRAHILAIAGEAGLSVTLRPLVPEDVHTADEVFLSSSLREILPVVVVDGAPIGSGKPGAHTQALHLAFRRHVGMGDAKAPWEG</sequence>
<evidence type="ECO:0000256" key="2">
    <source>
        <dbReference type="ARBA" id="ARBA00004824"/>
    </source>
</evidence>
<comment type="similarity">
    <text evidence="5 11">Belongs to the class-IV pyridoxal-phosphate-dependent aminotransferase family.</text>
</comment>
<dbReference type="InterPro" id="IPR001544">
    <property type="entry name" value="Aminotrans_IV"/>
</dbReference>
<comment type="pathway">
    <text evidence="2">Amino-acid biosynthesis; L-isoleucine biosynthesis; L-isoleucine from 2-oxobutanoate: step 4/4.</text>
</comment>
<dbReference type="RefSeq" id="WP_136934018.1">
    <property type="nucleotide sequence ID" value="NZ_SSMQ01000057.1"/>
</dbReference>
<evidence type="ECO:0000313" key="13">
    <source>
        <dbReference type="EMBL" id="TKC99412.1"/>
    </source>
</evidence>
<dbReference type="InterPro" id="IPR043131">
    <property type="entry name" value="BCAT-like_N"/>
</dbReference>
<dbReference type="OrthoDB" id="9805628at2"/>
<dbReference type="PANTHER" id="PTHR42743:SF11">
    <property type="entry name" value="AMINODEOXYCHORISMATE LYASE"/>
    <property type="match status" value="1"/>
</dbReference>
<dbReference type="InterPro" id="IPR036038">
    <property type="entry name" value="Aminotransferase-like"/>
</dbReference>
<dbReference type="GO" id="GO:0046394">
    <property type="term" value="P:carboxylic acid biosynthetic process"/>
    <property type="evidence" value="ECO:0007669"/>
    <property type="project" value="UniProtKB-ARBA"/>
</dbReference>
<evidence type="ECO:0000256" key="11">
    <source>
        <dbReference type="RuleBase" id="RU004106"/>
    </source>
</evidence>
<dbReference type="InterPro" id="IPR043132">
    <property type="entry name" value="BCAT-like_C"/>
</dbReference>
<dbReference type="GO" id="GO:0005829">
    <property type="term" value="C:cytosol"/>
    <property type="evidence" value="ECO:0007669"/>
    <property type="project" value="TreeGrafter"/>
</dbReference>
<protein>
    <recommendedName>
        <fullName evidence="6">branched-chain-amino-acid transaminase</fullName>
        <ecNumber evidence="6">2.6.1.42</ecNumber>
    </recommendedName>
</protein>
<accession>A0A4U1IY01</accession>
<dbReference type="FunFam" id="3.20.10.10:FF:000002">
    <property type="entry name" value="D-alanine aminotransferase"/>
    <property type="match status" value="1"/>
</dbReference>
<evidence type="ECO:0000256" key="10">
    <source>
        <dbReference type="ARBA" id="ARBA00049229"/>
    </source>
</evidence>
<proteinExistence type="inferred from homology"/>
<evidence type="ECO:0000313" key="14">
    <source>
        <dbReference type="Proteomes" id="UP000309215"/>
    </source>
</evidence>
<dbReference type="EC" id="2.6.1.42" evidence="6"/>
<dbReference type="Gene3D" id="3.20.10.10">
    <property type="entry name" value="D-amino Acid Aminotransferase, subunit A, domain 2"/>
    <property type="match status" value="1"/>
</dbReference>
<gene>
    <name evidence="13" type="ORF">E8A74_38060</name>
</gene>
<evidence type="ECO:0000256" key="8">
    <source>
        <dbReference type="ARBA" id="ARBA00048212"/>
    </source>
</evidence>
<comment type="cofactor">
    <cofactor evidence="1 12">
        <name>pyridoxal 5'-phosphate</name>
        <dbReference type="ChEBI" id="CHEBI:597326"/>
    </cofactor>
</comment>
<comment type="catalytic activity">
    <reaction evidence="9">
        <text>L-isoleucine + 2-oxoglutarate = (S)-3-methyl-2-oxopentanoate + L-glutamate</text>
        <dbReference type="Rhea" id="RHEA:24801"/>
        <dbReference type="ChEBI" id="CHEBI:16810"/>
        <dbReference type="ChEBI" id="CHEBI:29985"/>
        <dbReference type="ChEBI" id="CHEBI:35146"/>
        <dbReference type="ChEBI" id="CHEBI:58045"/>
        <dbReference type="EC" id="2.6.1.42"/>
    </reaction>
</comment>
<evidence type="ECO:0000256" key="4">
    <source>
        <dbReference type="ARBA" id="ARBA00005072"/>
    </source>
</evidence>
<dbReference type="AlphaFoldDB" id="A0A4U1IY01"/>
<keyword evidence="7 12" id="KW-0663">Pyridoxal phosphate</keyword>
<reference evidence="13 14" key="1">
    <citation type="submission" date="2019-04" db="EMBL/GenBank/DDBJ databases">
        <authorList>
            <person name="Li Y."/>
            <person name="Wang J."/>
        </authorList>
    </citation>
    <scope>NUCLEOTIDE SEQUENCE [LARGE SCALE GENOMIC DNA]</scope>
    <source>
        <strain evidence="13 14">DSM 14668</strain>
    </source>
</reference>
<keyword evidence="13" id="KW-0032">Aminotransferase</keyword>
<keyword evidence="14" id="KW-1185">Reference proteome</keyword>
<comment type="catalytic activity">
    <reaction evidence="10">
        <text>L-leucine + 2-oxoglutarate = 4-methyl-2-oxopentanoate + L-glutamate</text>
        <dbReference type="Rhea" id="RHEA:18321"/>
        <dbReference type="ChEBI" id="CHEBI:16810"/>
        <dbReference type="ChEBI" id="CHEBI:17865"/>
        <dbReference type="ChEBI" id="CHEBI:29985"/>
        <dbReference type="ChEBI" id="CHEBI:57427"/>
        <dbReference type="EC" id="2.6.1.42"/>
    </reaction>
</comment>
<evidence type="ECO:0000256" key="5">
    <source>
        <dbReference type="ARBA" id="ARBA00009320"/>
    </source>
</evidence>
<dbReference type="GO" id="GO:0008652">
    <property type="term" value="P:amino acid biosynthetic process"/>
    <property type="evidence" value="ECO:0007669"/>
    <property type="project" value="UniProtKB-ARBA"/>
</dbReference>
<comment type="pathway">
    <text evidence="3">Amino-acid biosynthesis; L-valine biosynthesis; L-valine from pyruvate: step 4/4.</text>
</comment>
<dbReference type="PANTHER" id="PTHR42743">
    <property type="entry name" value="AMINO-ACID AMINOTRANSFERASE"/>
    <property type="match status" value="1"/>
</dbReference>
<comment type="catalytic activity">
    <reaction evidence="8">
        <text>L-valine + 2-oxoglutarate = 3-methyl-2-oxobutanoate + L-glutamate</text>
        <dbReference type="Rhea" id="RHEA:24813"/>
        <dbReference type="ChEBI" id="CHEBI:11851"/>
        <dbReference type="ChEBI" id="CHEBI:16810"/>
        <dbReference type="ChEBI" id="CHEBI:29985"/>
        <dbReference type="ChEBI" id="CHEBI:57762"/>
        <dbReference type="EC" id="2.6.1.42"/>
    </reaction>
</comment>
<organism evidence="13 14">
    <name type="scientific">Polyangium fumosum</name>
    <dbReference type="NCBI Taxonomy" id="889272"/>
    <lineage>
        <taxon>Bacteria</taxon>
        <taxon>Pseudomonadati</taxon>
        <taxon>Myxococcota</taxon>
        <taxon>Polyangia</taxon>
        <taxon>Polyangiales</taxon>
        <taxon>Polyangiaceae</taxon>
        <taxon>Polyangium</taxon>
    </lineage>
</organism>
<dbReference type="GO" id="GO:0004084">
    <property type="term" value="F:branched-chain-amino-acid transaminase activity"/>
    <property type="evidence" value="ECO:0007669"/>
    <property type="project" value="UniProtKB-EC"/>
</dbReference>